<dbReference type="EMBL" id="JARYMX010000001">
    <property type="protein sequence ID" value="KAJ9566003.1"/>
    <property type="molecule type" value="Genomic_DNA"/>
</dbReference>
<protein>
    <submittedName>
        <fullName evidence="2">Uncharacterized protein</fullName>
    </submittedName>
</protein>
<sequence>MSSWGQALRSHKRSHLIVEPKPNQENYTNVIKKPEEQPISETRRFLDLNMPPQEEEEEMVTSSCYWKDYSDHHNKESRLLGLLSTGY</sequence>
<gene>
    <name evidence="2" type="ORF">OSB04_001969</name>
</gene>
<feature type="region of interest" description="Disordered" evidence="1">
    <location>
        <begin position="1"/>
        <end position="23"/>
    </location>
</feature>
<comment type="caution">
    <text evidence="2">The sequence shown here is derived from an EMBL/GenBank/DDBJ whole genome shotgun (WGS) entry which is preliminary data.</text>
</comment>
<reference evidence="2" key="1">
    <citation type="submission" date="2023-03" db="EMBL/GenBank/DDBJ databases">
        <title>Chromosome-scale reference genome and RAD-based genetic map of yellow starthistle (Centaurea solstitialis) reveal putative structural variation and QTLs associated with invader traits.</title>
        <authorList>
            <person name="Reatini B."/>
            <person name="Cang F.A."/>
            <person name="Jiang Q."/>
            <person name="Mckibben M.T.W."/>
            <person name="Barker M.S."/>
            <person name="Rieseberg L.H."/>
            <person name="Dlugosch K.M."/>
        </authorList>
    </citation>
    <scope>NUCLEOTIDE SEQUENCE</scope>
    <source>
        <strain evidence="2">CAN-66</strain>
        <tissue evidence="2">Leaf</tissue>
    </source>
</reference>
<evidence type="ECO:0000313" key="3">
    <source>
        <dbReference type="Proteomes" id="UP001172457"/>
    </source>
</evidence>
<dbReference type="Proteomes" id="UP001172457">
    <property type="component" value="Chromosome 1"/>
</dbReference>
<keyword evidence="3" id="KW-1185">Reference proteome</keyword>
<proteinExistence type="predicted"/>
<name>A0AA38UAP5_9ASTR</name>
<evidence type="ECO:0000256" key="1">
    <source>
        <dbReference type="SAM" id="MobiDB-lite"/>
    </source>
</evidence>
<dbReference type="AlphaFoldDB" id="A0AA38UAP5"/>
<organism evidence="2 3">
    <name type="scientific">Centaurea solstitialis</name>
    <name type="common">yellow star-thistle</name>
    <dbReference type="NCBI Taxonomy" id="347529"/>
    <lineage>
        <taxon>Eukaryota</taxon>
        <taxon>Viridiplantae</taxon>
        <taxon>Streptophyta</taxon>
        <taxon>Embryophyta</taxon>
        <taxon>Tracheophyta</taxon>
        <taxon>Spermatophyta</taxon>
        <taxon>Magnoliopsida</taxon>
        <taxon>eudicotyledons</taxon>
        <taxon>Gunneridae</taxon>
        <taxon>Pentapetalae</taxon>
        <taxon>asterids</taxon>
        <taxon>campanulids</taxon>
        <taxon>Asterales</taxon>
        <taxon>Asteraceae</taxon>
        <taxon>Carduoideae</taxon>
        <taxon>Cardueae</taxon>
        <taxon>Centaureinae</taxon>
        <taxon>Centaurea</taxon>
    </lineage>
</organism>
<evidence type="ECO:0000313" key="2">
    <source>
        <dbReference type="EMBL" id="KAJ9566003.1"/>
    </source>
</evidence>
<accession>A0AA38UAP5</accession>